<dbReference type="RefSeq" id="WP_012740347.1">
    <property type="nucleotide sequence ID" value="NC_012780.1"/>
</dbReference>
<evidence type="ECO:0000313" key="1">
    <source>
        <dbReference type="EMBL" id="ACR73213.1"/>
    </source>
</evidence>
<reference evidence="1 2" key="1">
    <citation type="journal article" date="2009" name="Proc. Natl. Acad. Sci. U.S.A.">
        <title>Characterizing a model human gut microbiota composed of members of its two dominant bacterial phyla.</title>
        <authorList>
            <person name="Mahowald M.A."/>
            <person name="Rey F.E."/>
            <person name="Seedorf H."/>
            <person name="Turnbaugh P.J."/>
            <person name="Fulton R.S."/>
            <person name="Wollam A."/>
            <person name="Shah N."/>
            <person name="Wang C."/>
            <person name="Magrini V."/>
            <person name="Wilson R.K."/>
            <person name="Cantarel B.L."/>
            <person name="Coutinho P.M."/>
            <person name="Henrissat B."/>
            <person name="Crock L.W."/>
            <person name="Russell A."/>
            <person name="Verberkmoes N.C."/>
            <person name="Hettich R.L."/>
            <person name="Gordon J.I."/>
        </authorList>
    </citation>
    <scope>NUCLEOTIDE SEQUENCE [LARGE SCALE GENOMIC DNA]</scope>
    <source>
        <strain evidence="2">ATCC 27750 / DSM 3376 / VPI C15-48 / C15-B4</strain>
        <plasmid evidence="1">unnamed</plasmid>
    </source>
</reference>
<geneLocation type="plasmid" evidence="2">
    <name>pEubeli2</name>
</geneLocation>
<dbReference type="Proteomes" id="UP000001476">
    <property type="component" value="Plasmid pEubeli2"/>
</dbReference>
<keyword evidence="1" id="KW-0614">Plasmid</keyword>
<accession>C4Z7D5</accession>
<sequence length="49" mass="5364">MKKVIKSTLSKGVTAVLNRTLTSSANESSSLVFSQPVEPAELKKFKKVR</sequence>
<dbReference type="NCBIfam" id="TIGR04223">
    <property type="entry name" value="quorum_AgrD"/>
    <property type="match status" value="1"/>
</dbReference>
<protein>
    <recommendedName>
        <fullName evidence="3">Cyclic lactone autoinducer peptide</fullName>
    </recommendedName>
</protein>
<organism evidence="1 2">
    <name type="scientific">Lachnospira eligens (strain ATCC 27750 / DSM 3376 / VPI C15-48 / C15-B4)</name>
    <name type="common">Eubacterium eligens</name>
    <dbReference type="NCBI Taxonomy" id="515620"/>
    <lineage>
        <taxon>Bacteria</taxon>
        <taxon>Bacillati</taxon>
        <taxon>Bacillota</taxon>
        <taxon>Clostridia</taxon>
        <taxon>Lachnospirales</taxon>
        <taxon>Lachnospiraceae</taxon>
        <taxon>Lachnospira</taxon>
    </lineage>
</organism>
<dbReference type="AlphaFoldDB" id="C4Z7D5"/>
<proteinExistence type="predicted"/>
<name>C4Z7D5_LACE2</name>
<keyword evidence="2" id="KW-1185">Reference proteome</keyword>
<dbReference type="GeneID" id="41357463"/>
<dbReference type="HOGENOM" id="CLU_3135771_0_0_9"/>
<evidence type="ECO:0000313" key="2">
    <source>
        <dbReference type="Proteomes" id="UP000001476"/>
    </source>
</evidence>
<evidence type="ECO:0008006" key="3">
    <source>
        <dbReference type="Google" id="ProtNLM"/>
    </source>
</evidence>
<gene>
    <name evidence="1" type="ordered locus">EUBELI_20066</name>
</gene>
<dbReference type="InterPro" id="IPR009229">
    <property type="entry name" value="AgrD"/>
</dbReference>
<dbReference type="KEGG" id="eel:EUBELI_20066"/>
<dbReference type="EMBL" id="CP001106">
    <property type="protein sequence ID" value="ACR73213.1"/>
    <property type="molecule type" value="Genomic_DNA"/>
</dbReference>